<evidence type="ECO:0000313" key="9">
    <source>
        <dbReference type="EMBL" id="VAX25603.1"/>
    </source>
</evidence>
<dbReference type="GO" id="GO:0043565">
    <property type="term" value="F:sequence-specific DNA binding"/>
    <property type="evidence" value="ECO:0007669"/>
    <property type="project" value="InterPro"/>
</dbReference>
<dbReference type="InterPro" id="IPR009057">
    <property type="entry name" value="Homeodomain-like_sf"/>
</dbReference>
<evidence type="ECO:0000256" key="3">
    <source>
        <dbReference type="ARBA" id="ARBA00023015"/>
    </source>
</evidence>
<evidence type="ECO:0000259" key="7">
    <source>
        <dbReference type="PROSITE" id="PS50045"/>
    </source>
</evidence>
<dbReference type="InterPro" id="IPR025944">
    <property type="entry name" value="Sigma_54_int_dom_CS"/>
</dbReference>
<dbReference type="InterPro" id="IPR003593">
    <property type="entry name" value="AAA+_ATPase"/>
</dbReference>
<dbReference type="Pfam" id="PF25601">
    <property type="entry name" value="AAA_lid_14"/>
    <property type="match status" value="1"/>
</dbReference>
<dbReference type="Pfam" id="PF00158">
    <property type="entry name" value="Sigma54_activat"/>
    <property type="match status" value="1"/>
</dbReference>
<dbReference type="PANTHER" id="PTHR32071">
    <property type="entry name" value="TRANSCRIPTIONAL REGULATORY PROTEIN"/>
    <property type="match status" value="1"/>
</dbReference>
<dbReference type="PRINTS" id="PR01590">
    <property type="entry name" value="HTHFIS"/>
</dbReference>
<dbReference type="PANTHER" id="PTHR32071:SF57">
    <property type="entry name" value="C4-DICARBOXYLATE TRANSPORT TRANSCRIPTIONAL REGULATORY PROTEIN DCTD"/>
    <property type="match status" value="1"/>
</dbReference>
<dbReference type="GO" id="GO:0000160">
    <property type="term" value="P:phosphorelay signal transduction system"/>
    <property type="evidence" value="ECO:0007669"/>
    <property type="project" value="InterPro"/>
</dbReference>
<evidence type="ECO:0000259" key="8">
    <source>
        <dbReference type="PROSITE" id="PS50110"/>
    </source>
</evidence>
<evidence type="ECO:0000256" key="1">
    <source>
        <dbReference type="ARBA" id="ARBA00022741"/>
    </source>
</evidence>
<keyword evidence="1" id="KW-0547">Nucleotide-binding</keyword>
<feature type="domain" description="Response regulatory" evidence="8">
    <location>
        <begin position="6"/>
        <end position="120"/>
    </location>
</feature>
<dbReference type="InterPro" id="IPR025943">
    <property type="entry name" value="Sigma_54_int_dom_ATP-bd_2"/>
</dbReference>
<feature type="domain" description="Sigma-54 factor interaction" evidence="7">
    <location>
        <begin position="145"/>
        <end position="373"/>
    </location>
</feature>
<dbReference type="Gene3D" id="1.10.10.60">
    <property type="entry name" value="Homeodomain-like"/>
    <property type="match status" value="1"/>
</dbReference>
<keyword evidence="6" id="KW-0804">Transcription</keyword>
<dbReference type="SUPFAM" id="SSF52540">
    <property type="entry name" value="P-loop containing nucleoside triphosphate hydrolases"/>
    <property type="match status" value="1"/>
</dbReference>
<dbReference type="PROSITE" id="PS00676">
    <property type="entry name" value="SIGMA54_INTERACT_2"/>
    <property type="match status" value="1"/>
</dbReference>
<dbReference type="InterPro" id="IPR025662">
    <property type="entry name" value="Sigma_54_int_dom_ATP-bd_1"/>
</dbReference>
<dbReference type="AlphaFoldDB" id="A0A3B1CLL4"/>
<evidence type="ECO:0000256" key="2">
    <source>
        <dbReference type="ARBA" id="ARBA00022840"/>
    </source>
</evidence>
<dbReference type="GO" id="GO:0005524">
    <property type="term" value="F:ATP binding"/>
    <property type="evidence" value="ECO:0007669"/>
    <property type="project" value="UniProtKB-KW"/>
</dbReference>
<keyword evidence="4" id="KW-0238">DNA-binding</keyword>
<dbReference type="PROSITE" id="PS50045">
    <property type="entry name" value="SIGMA54_INTERACT_4"/>
    <property type="match status" value="1"/>
</dbReference>
<dbReference type="InterPro" id="IPR002197">
    <property type="entry name" value="HTH_Fis"/>
</dbReference>
<dbReference type="PROSITE" id="PS00688">
    <property type="entry name" value="SIGMA54_INTERACT_3"/>
    <property type="match status" value="1"/>
</dbReference>
<evidence type="ECO:0000256" key="5">
    <source>
        <dbReference type="ARBA" id="ARBA00023159"/>
    </source>
</evidence>
<dbReference type="SUPFAM" id="SSF52172">
    <property type="entry name" value="CheY-like"/>
    <property type="match status" value="1"/>
</dbReference>
<dbReference type="CDD" id="cd00009">
    <property type="entry name" value="AAA"/>
    <property type="match status" value="1"/>
</dbReference>
<dbReference type="Gene3D" id="3.40.50.300">
    <property type="entry name" value="P-loop containing nucleotide triphosphate hydrolases"/>
    <property type="match status" value="1"/>
</dbReference>
<dbReference type="EMBL" id="UOGA01000306">
    <property type="protein sequence ID" value="VAX25603.1"/>
    <property type="molecule type" value="Genomic_DNA"/>
</dbReference>
<dbReference type="InterPro" id="IPR058031">
    <property type="entry name" value="AAA_lid_NorR"/>
</dbReference>
<organism evidence="9">
    <name type="scientific">hydrothermal vent metagenome</name>
    <dbReference type="NCBI Taxonomy" id="652676"/>
    <lineage>
        <taxon>unclassified sequences</taxon>
        <taxon>metagenomes</taxon>
        <taxon>ecological metagenomes</taxon>
    </lineage>
</organism>
<proteinExistence type="predicted"/>
<dbReference type="Pfam" id="PF02954">
    <property type="entry name" value="HTH_8"/>
    <property type="match status" value="1"/>
</dbReference>
<dbReference type="FunFam" id="3.40.50.300:FF:000006">
    <property type="entry name" value="DNA-binding transcriptional regulator NtrC"/>
    <property type="match status" value="1"/>
</dbReference>
<gene>
    <name evidence="9" type="ORF">MNBD_NITROSPINAE04-1466</name>
</gene>
<dbReference type="InterPro" id="IPR011006">
    <property type="entry name" value="CheY-like_superfamily"/>
</dbReference>
<protein>
    <submittedName>
        <fullName evidence="9">Nitrogen regulation protein NR(I)</fullName>
    </submittedName>
</protein>
<dbReference type="Gene3D" id="1.10.8.60">
    <property type="match status" value="1"/>
</dbReference>
<reference evidence="9" key="1">
    <citation type="submission" date="2018-06" db="EMBL/GenBank/DDBJ databases">
        <authorList>
            <person name="Zhirakovskaya E."/>
        </authorList>
    </citation>
    <scope>NUCLEOTIDE SEQUENCE</scope>
</reference>
<dbReference type="GO" id="GO:0006355">
    <property type="term" value="P:regulation of DNA-templated transcription"/>
    <property type="evidence" value="ECO:0007669"/>
    <property type="project" value="InterPro"/>
</dbReference>
<keyword evidence="2" id="KW-0067">ATP-binding</keyword>
<dbReference type="SUPFAM" id="SSF46689">
    <property type="entry name" value="Homeodomain-like"/>
    <property type="match status" value="1"/>
</dbReference>
<dbReference type="SMART" id="SM00382">
    <property type="entry name" value="AAA"/>
    <property type="match status" value="1"/>
</dbReference>
<dbReference type="FunFam" id="1.10.8.60:FF:000014">
    <property type="entry name" value="DNA-binding transcriptional regulator NtrC"/>
    <property type="match status" value="1"/>
</dbReference>
<dbReference type="InterPro" id="IPR001789">
    <property type="entry name" value="Sig_transdc_resp-reg_receiver"/>
</dbReference>
<sequence>MTGKTKILIVDDDLNSLQMLEQYLKLKDYEVTSCLTFRDAMREMNTGGFSAAILDYYMPDTTGLVMMRAIHELDPMLPVIILTASRDIKLAIETIKEGAFHYLGKPVDPDELYLNLDNAINARKLAIENSRLKHDLKDKHKIDTIIGASGKMMDVFDITIKAARVRSTVLITGETGTGKELIARAIHYNSDRADKPFISVNCSAIPESLLEAELFGIEKNIASGVDERMGKFEAADGGTLFLDEIGDMSLSTQAKVLRALQEREVERVGSHTPVNVDIRVIAATNRELEKAIKENKFRQDLYFRLNVIIIPLPPLRERLEDIPDLVDHFIKRFCAENEFEKKNITSDAMDKLLEYHWPGNVRELENTIERLVVMSDPGESELDELPVNIAIKKYEPNTAPDSSEHDLETAVQNYERKLILEALEKNGWRQNRAAEELQVSERSIWYKIKKLGIDTKRVKQTS</sequence>
<evidence type="ECO:0000256" key="4">
    <source>
        <dbReference type="ARBA" id="ARBA00023125"/>
    </source>
</evidence>
<dbReference type="PROSITE" id="PS00675">
    <property type="entry name" value="SIGMA54_INTERACT_1"/>
    <property type="match status" value="1"/>
</dbReference>
<dbReference type="InterPro" id="IPR002078">
    <property type="entry name" value="Sigma_54_int"/>
</dbReference>
<evidence type="ECO:0000256" key="6">
    <source>
        <dbReference type="ARBA" id="ARBA00023163"/>
    </source>
</evidence>
<dbReference type="SMART" id="SM00448">
    <property type="entry name" value="REC"/>
    <property type="match status" value="1"/>
</dbReference>
<name>A0A3B1CLL4_9ZZZZ</name>
<dbReference type="InterPro" id="IPR027417">
    <property type="entry name" value="P-loop_NTPase"/>
</dbReference>
<dbReference type="PROSITE" id="PS50110">
    <property type="entry name" value="RESPONSE_REGULATORY"/>
    <property type="match status" value="1"/>
</dbReference>
<accession>A0A3B1CLL4</accession>
<dbReference type="Gene3D" id="3.40.50.2300">
    <property type="match status" value="1"/>
</dbReference>
<keyword evidence="5" id="KW-0010">Activator</keyword>
<keyword evidence="3" id="KW-0805">Transcription regulation</keyword>
<dbReference type="Pfam" id="PF00072">
    <property type="entry name" value="Response_reg"/>
    <property type="match status" value="1"/>
</dbReference>